<evidence type="ECO:0000313" key="7">
    <source>
        <dbReference type="EMBL" id="TWT91508.1"/>
    </source>
</evidence>
<gene>
    <name evidence="7" type="ORF">Pla52n_65990</name>
</gene>
<accession>A0A5C5ZWV7</accession>
<protein>
    <submittedName>
        <fullName evidence="7">RNA polymerase sigma factor</fullName>
    </submittedName>
</protein>
<dbReference type="InterPro" id="IPR013324">
    <property type="entry name" value="RNA_pol_sigma_r3/r4-like"/>
</dbReference>
<dbReference type="NCBIfam" id="TIGR02937">
    <property type="entry name" value="sigma70-ECF"/>
    <property type="match status" value="1"/>
</dbReference>
<dbReference type="SUPFAM" id="SSF88946">
    <property type="entry name" value="Sigma2 domain of RNA polymerase sigma factors"/>
    <property type="match status" value="1"/>
</dbReference>
<sequence>MRVTNQYTDAVDCFQDVFLEVVSDSQKGEIRDWGAYLRWLTTRRAIDTVRRRHRKHSASVLKDSHAIADPSNDLQAIEFEDLVQRVREELVHLSPAQAEAFWLVCVEQCTQSEVAESMQIERNHVGVLVYRARQHLQQQLKHLAPESFFKQAEDSQ</sequence>
<comment type="similarity">
    <text evidence="1">Belongs to the sigma-70 factor family. ECF subfamily.</text>
</comment>
<dbReference type="GO" id="GO:0003677">
    <property type="term" value="F:DNA binding"/>
    <property type="evidence" value="ECO:0007669"/>
    <property type="project" value="UniProtKB-KW"/>
</dbReference>
<dbReference type="GO" id="GO:0006352">
    <property type="term" value="P:DNA-templated transcription initiation"/>
    <property type="evidence" value="ECO:0007669"/>
    <property type="project" value="InterPro"/>
</dbReference>
<evidence type="ECO:0000313" key="8">
    <source>
        <dbReference type="Proteomes" id="UP000320176"/>
    </source>
</evidence>
<keyword evidence="5" id="KW-0804">Transcription</keyword>
<organism evidence="7 8">
    <name type="scientific">Stieleria varia</name>
    <dbReference type="NCBI Taxonomy" id="2528005"/>
    <lineage>
        <taxon>Bacteria</taxon>
        <taxon>Pseudomonadati</taxon>
        <taxon>Planctomycetota</taxon>
        <taxon>Planctomycetia</taxon>
        <taxon>Pirellulales</taxon>
        <taxon>Pirellulaceae</taxon>
        <taxon>Stieleria</taxon>
    </lineage>
</organism>
<dbReference type="InterPro" id="IPR036388">
    <property type="entry name" value="WH-like_DNA-bd_sf"/>
</dbReference>
<keyword evidence="3" id="KW-0731">Sigma factor</keyword>
<dbReference type="Gene3D" id="1.10.10.10">
    <property type="entry name" value="Winged helix-like DNA-binding domain superfamily/Winged helix DNA-binding domain"/>
    <property type="match status" value="1"/>
</dbReference>
<dbReference type="Gene3D" id="1.10.1740.10">
    <property type="match status" value="1"/>
</dbReference>
<dbReference type="EMBL" id="SJPN01000016">
    <property type="protein sequence ID" value="TWT91508.1"/>
    <property type="molecule type" value="Genomic_DNA"/>
</dbReference>
<dbReference type="Pfam" id="PF08281">
    <property type="entry name" value="Sigma70_r4_2"/>
    <property type="match status" value="1"/>
</dbReference>
<dbReference type="Proteomes" id="UP000320176">
    <property type="component" value="Unassembled WGS sequence"/>
</dbReference>
<reference evidence="7 8" key="1">
    <citation type="submission" date="2019-02" db="EMBL/GenBank/DDBJ databases">
        <title>Deep-cultivation of Planctomycetes and their phenomic and genomic characterization uncovers novel biology.</title>
        <authorList>
            <person name="Wiegand S."/>
            <person name="Jogler M."/>
            <person name="Boedeker C."/>
            <person name="Pinto D."/>
            <person name="Vollmers J."/>
            <person name="Rivas-Marin E."/>
            <person name="Kohn T."/>
            <person name="Peeters S.H."/>
            <person name="Heuer A."/>
            <person name="Rast P."/>
            <person name="Oberbeckmann S."/>
            <person name="Bunk B."/>
            <person name="Jeske O."/>
            <person name="Meyerdierks A."/>
            <person name="Storesund J.E."/>
            <person name="Kallscheuer N."/>
            <person name="Luecker S."/>
            <person name="Lage O.M."/>
            <person name="Pohl T."/>
            <person name="Merkel B.J."/>
            <person name="Hornburger P."/>
            <person name="Mueller R.-W."/>
            <person name="Bruemmer F."/>
            <person name="Labrenz M."/>
            <person name="Spormann A.M."/>
            <person name="Op Den Camp H."/>
            <person name="Overmann J."/>
            <person name="Amann R."/>
            <person name="Jetten M.S.M."/>
            <person name="Mascher T."/>
            <person name="Medema M.H."/>
            <person name="Devos D.P."/>
            <person name="Kaster A.-K."/>
            <person name="Ovreas L."/>
            <person name="Rohde M."/>
            <person name="Galperin M.Y."/>
            <person name="Jogler C."/>
        </authorList>
    </citation>
    <scope>NUCLEOTIDE SEQUENCE [LARGE SCALE GENOMIC DNA]</scope>
    <source>
        <strain evidence="7 8">Pla52n</strain>
    </source>
</reference>
<evidence type="ECO:0000256" key="2">
    <source>
        <dbReference type="ARBA" id="ARBA00023015"/>
    </source>
</evidence>
<proteinExistence type="inferred from homology"/>
<evidence type="ECO:0000256" key="4">
    <source>
        <dbReference type="ARBA" id="ARBA00023125"/>
    </source>
</evidence>
<evidence type="ECO:0000256" key="1">
    <source>
        <dbReference type="ARBA" id="ARBA00010641"/>
    </source>
</evidence>
<dbReference type="InterPro" id="IPR039425">
    <property type="entry name" value="RNA_pol_sigma-70-like"/>
</dbReference>
<dbReference type="InterPro" id="IPR014284">
    <property type="entry name" value="RNA_pol_sigma-70_dom"/>
</dbReference>
<dbReference type="GO" id="GO:0016987">
    <property type="term" value="F:sigma factor activity"/>
    <property type="evidence" value="ECO:0007669"/>
    <property type="project" value="UniProtKB-KW"/>
</dbReference>
<evidence type="ECO:0000256" key="5">
    <source>
        <dbReference type="ARBA" id="ARBA00023163"/>
    </source>
</evidence>
<evidence type="ECO:0000256" key="3">
    <source>
        <dbReference type="ARBA" id="ARBA00023082"/>
    </source>
</evidence>
<dbReference type="PANTHER" id="PTHR43133">
    <property type="entry name" value="RNA POLYMERASE ECF-TYPE SIGMA FACTO"/>
    <property type="match status" value="1"/>
</dbReference>
<dbReference type="InterPro" id="IPR013249">
    <property type="entry name" value="RNA_pol_sigma70_r4_t2"/>
</dbReference>
<evidence type="ECO:0000259" key="6">
    <source>
        <dbReference type="Pfam" id="PF08281"/>
    </source>
</evidence>
<name>A0A5C5ZWV7_9BACT</name>
<comment type="caution">
    <text evidence="7">The sequence shown here is derived from an EMBL/GenBank/DDBJ whole genome shotgun (WGS) entry which is preliminary data.</text>
</comment>
<dbReference type="AlphaFoldDB" id="A0A5C5ZWV7"/>
<feature type="domain" description="RNA polymerase sigma factor 70 region 4 type 2" evidence="6">
    <location>
        <begin position="85"/>
        <end position="136"/>
    </location>
</feature>
<dbReference type="InterPro" id="IPR013325">
    <property type="entry name" value="RNA_pol_sigma_r2"/>
</dbReference>
<dbReference type="SUPFAM" id="SSF88659">
    <property type="entry name" value="Sigma3 and sigma4 domains of RNA polymerase sigma factors"/>
    <property type="match status" value="1"/>
</dbReference>
<keyword evidence="4" id="KW-0238">DNA-binding</keyword>
<keyword evidence="2" id="KW-0805">Transcription regulation</keyword>
<keyword evidence="8" id="KW-1185">Reference proteome</keyword>
<dbReference type="PANTHER" id="PTHR43133:SF8">
    <property type="entry name" value="RNA POLYMERASE SIGMA FACTOR HI_1459-RELATED"/>
    <property type="match status" value="1"/>
</dbReference>